<dbReference type="EMBL" id="CM047904">
    <property type="protein sequence ID" value="KAJ0090452.1"/>
    <property type="molecule type" value="Genomic_DNA"/>
</dbReference>
<evidence type="ECO:0000313" key="2">
    <source>
        <dbReference type="Proteomes" id="UP001164250"/>
    </source>
</evidence>
<evidence type="ECO:0000313" key="1">
    <source>
        <dbReference type="EMBL" id="KAJ0090452.1"/>
    </source>
</evidence>
<comment type="caution">
    <text evidence="1">The sequence shown here is derived from an EMBL/GenBank/DDBJ whole genome shotgun (WGS) entry which is preliminary data.</text>
</comment>
<sequence length="283" mass="32671">MEKKQQHKVEEKKAGDIAQQVKKRKRKEVFPFGNYKNYYGYRIGEGLDEDPRLKVFKEEWFQGKNCLDIGCNSGIITIQIAKKFQCRTILGVDIDSNRIEDAYWHLRKIVKMEKDERKRAQASRLDVPGNTDGPQRGVTVMSSAEEEEVSKIVLLPLSVTKWIHLNWGDDGLITLFTKIWRLLHPGGIFVLEPQPWRSYEKNRRVSEVMASDQGGWGNNKPLQPIIKILSSIQSSFRKFFWIRLDLEGWKSSLLMAYQTAKLDLTGRYLHLKNDSASRVAASA</sequence>
<accession>A0ACC1AUU2</accession>
<name>A0ACC1AUU2_9ROSI</name>
<organism evidence="1 2">
    <name type="scientific">Pistacia atlantica</name>
    <dbReference type="NCBI Taxonomy" id="434234"/>
    <lineage>
        <taxon>Eukaryota</taxon>
        <taxon>Viridiplantae</taxon>
        <taxon>Streptophyta</taxon>
        <taxon>Embryophyta</taxon>
        <taxon>Tracheophyta</taxon>
        <taxon>Spermatophyta</taxon>
        <taxon>Magnoliopsida</taxon>
        <taxon>eudicotyledons</taxon>
        <taxon>Gunneridae</taxon>
        <taxon>Pentapetalae</taxon>
        <taxon>rosids</taxon>
        <taxon>malvids</taxon>
        <taxon>Sapindales</taxon>
        <taxon>Anacardiaceae</taxon>
        <taxon>Pistacia</taxon>
    </lineage>
</organism>
<keyword evidence="2" id="KW-1185">Reference proteome</keyword>
<protein>
    <submittedName>
        <fullName evidence="1">Uncharacterized protein</fullName>
    </submittedName>
</protein>
<dbReference type="Proteomes" id="UP001164250">
    <property type="component" value="Chromosome 8"/>
</dbReference>
<reference evidence="2" key="1">
    <citation type="journal article" date="2023" name="G3 (Bethesda)">
        <title>Genome assembly and association tests identify interacting loci associated with vigor, precocity, and sex in interspecific pistachio rootstocks.</title>
        <authorList>
            <person name="Palmer W."/>
            <person name="Jacygrad E."/>
            <person name="Sagayaradj S."/>
            <person name="Cavanaugh K."/>
            <person name="Han R."/>
            <person name="Bertier L."/>
            <person name="Beede B."/>
            <person name="Kafkas S."/>
            <person name="Golino D."/>
            <person name="Preece J."/>
            <person name="Michelmore R."/>
        </authorList>
    </citation>
    <scope>NUCLEOTIDE SEQUENCE [LARGE SCALE GENOMIC DNA]</scope>
</reference>
<gene>
    <name evidence="1" type="ORF">Patl1_13300</name>
</gene>
<proteinExistence type="predicted"/>